<dbReference type="InterPro" id="IPR000536">
    <property type="entry name" value="Nucl_hrmn_rcpt_lig-bd"/>
</dbReference>
<evidence type="ECO:0000256" key="4">
    <source>
        <dbReference type="ARBA" id="ARBA00023015"/>
    </source>
</evidence>
<dbReference type="PROSITE" id="PS00031">
    <property type="entry name" value="NUCLEAR_REC_DBD_1"/>
    <property type="match status" value="1"/>
</dbReference>
<dbReference type="InterPro" id="IPR013088">
    <property type="entry name" value="Znf_NHR/GATA"/>
</dbReference>
<proteinExistence type="inferred from homology"/>
<dbReference type="Pfam" id="PF00105">
    <property type="entry name" value="zf-C4"/>
    <property type="match status" value="2"/>
</dbReference>
<dbReference type="EMBL" id="CAJNOQ010001578">
    <property type="protein sequence ID" value="CAF0904316.1"/>
    <property type="molecule type" value="Genomic_DNA"/>
</dbReference>
<evidence type="ECO:0000256" key="2">
    <source>
        <dbReference type="ARBA" id="ARBA00022771"/>
    </source>
</evidence>
<dbReference type="PANTHER" id="PTHR48092">
    <property type="entry name" value="KNIRPS-RELATED PROTEIN-RELATED"/>
    <property type="match status" value="1"/>
</dbReference>
<keyword evidence="7 9" id="KW-0675">Receptor</keyword>
<evidence type="ECO:0000256" key="8">
    <source>
        <dbReference type="ARBA" id="ARBA00023242"/>
    </source>
</evidence>
<feature type="domain" description="Nuclear receptor" evidence="10">
    <location>
        <begin position="43"/>
        <end position="119"/>
    </location>
</feature>
<feature type="domain" description="Nuclear receptor" evidence="10">
    <location>
        <begin position="129"/>
        <end position="206"/>
    </location>
</feature>
<dbReference type="PROSITE" id="PS51843">
    <property type="entry name" value="NR_LBD"/>
    <property type="match status" value="1"/>
</dbReference>
<dbReference type="Proteomes" id="UP000663829">
    <property type="component" value="Unassembled WGS sequence"/>
</dbReference>
<evidence type="ECO:0000259" key="11">
    <source>
        <dbReference type="PROSITE" id="PS51843"/>
    </source>
</evidence>
<organism evidence="12 14">
    <name type="scientific">Didymodactylos carnosus</name>
    <dbReference type="NCBI Taxonomy" id="1234261"/>
    <lineage>
        <taxon>Eukaryota</taxon>
        <taxon>Metazoa</taxon>
        <taxon>Spiralia</taxon>
        <taxon>Gnathifera</taxon>
        <taxon>Rotifera</taxon>
        <taxon>Eurotatoria</taxon>
        <taxon>Bdelloidea</taxon>
        <taxon>Philodinida</taxon>
        <taxon>Philodinidae</taxon>
        <taxon>Didymodactylos</taxon>
    </lineage>
</organism>
<dbReference type="PROSITE" id="PS51030">
    <property type="entry name" value="NUCLEAR_REC_DBD_2"/>
    <property type="match status" value="2"/>
</dbReference>
<keyword evidence="2 9" id="KW-0863">Zinc-finger</keyword>
<dbReference type="GO" id="GO:0008270">
    <property type="term" value="F:zinc ion binding"/>
    <property type="evidence" value="ECO:0007669"/>
    <property type="project" value="UniProtKB-KW"/>
</dbReference>
<dbReference type="SUPFAM" id="SSF57716">
    <property type="entry name" value="Glucocorticoid receptor-like (DNA-binding domain)"/>
    <property type="match status" value="2"/>
</dbReference>
<accession>A0A813ZVX8</accession>
<comment type="caution">
    <text evidence="12">The sequence shown here is derived from an EMBL/GenBank/DDBJ whole genome shotgun (WGS) entry which is preliminary data.</text>
</comment>
<evidence type="ECO:0008006" key="15">
    <source>
        <dbReference type="Google" id="ProtNLM"/>
    </source>
</evidence>
<dbReference type="Proteomes" id="UP000681722">
    <property type="component" value="Unassembled WGS sequence"/>
</dbReference>
<evidence type="ECO:0000256" key="6">
    <source>
        <dbReference type="ARBA" id="ARBA00023163"/>
    </source>
</evidence>
<keyword evidence="1 9" id="KW-0479">Metal-binding</keyword>
<keyword evidence="6 9" id="KW-0804">Transcription</keyword>
<dbReference type="PRINTS" id="PR00398">
    <property type="entry name" value="STRDHORMONER"/>
</dbReference>
<dbReference type="InterPro" id="IPR001723">
    <property type="entry name" value="Nuclear_hrmn_rcpt"/>
</dbReference>
<dbReference type="EMBL" id="CAJOBC010001578">
    <property type="protein sequence ID" value="CAF3686320.1"/>
    <property type="molecule type" value="Genomic_DNA"/>
</dbReference>
<dbReference type="CDD" id="cd07179">
    <property type="entry name" value="2DBD_NR_DBD2"/>
    <property type="match status" value="1"/>
</dbReference>
<dbReference type="GO" id="GO:0005634">
    <property type="term" value="C:nucleus"/>
    <property type="evidence" value="ECO:0007669"/>
    <property type="project" value="UniProtKB-SubCell"/>
</dbReference>
<keyword evidence="14" id="KW-1185">Reference proteome</keyword>
<evidence type="ECO:0000313" key="12">
    <source>
        <dbReference type="EMBL" id="CAF0904316.1"/>
    </source>
</evidence>
<dbReference type="SMART" id="SM00430">
    <property type="entry name" value="HOLI"/>
    <property type="match status" value="1"/>
</dbReference>
<dbReference type="Pfam" id="PF00104">
    <property type="entry name" value="Hormone_recep"/>
    <property type="match status" value="1"/>
</dbReference>
<evidence type="ECO:0000256" key="5">
    <source>
        <dbReference type="ARBA" id="ARBA00023125"/>
    </source>
</evidence>
<evidence type="ECO:0000256" key="9">
    <source>
        <dbReference type="RuleBase" id="RU004334"/>
    </source>
</evidence>
<dbReference type="GO" id="GO:0043565">
    <property type="term" value="F:sequence-specific DNA binding"/>
    <property type="evidence" value="ECO:0007669"/>
    <property type="project" value="InterPro"/>
</dbReference>
<evidence type="ECO:0000259" key="10">
    <source>
        <dbReference type="PROSITE" id="PS51030"/>
    </source>
</evidence>
<dbReference type="SMART" id="SM00399">
    <property type="entry name" value="ZnF_C4"/>
    <property type="match status" value="2"/>
</dbReference>
<keyword evidence="3 9" id="KW-0862">Zinc</keyword>
<dbReference type="Gene3D" id="1.10.565.10">
    <property type="entry name" value="Retinoid X Receptor"/>
    <property type="match status" value="1"/>
</dbReference>
<evidence type="ECO:0000313" key="13">
    <source>
        <dbReference type="EMBL" id="CAF3686320.1"/>
    </source>
</evidence>
<dbReference type="PRINTS" id="PR00047">
    <property type="entry name" value="STROIDFINGER"/>
</dbReference>
<dbReference type="InterPro" id="IPR035500">
    <property type="entry name" value="NHR-like_dom_sf"/>
</dbReference>
<gene>
    <name evidence="12" type="ORF">GPM918_LOCUS8807</name>
    <name evidence="13" type="ORF">SRO942_LOCUS8809</name>
</gene>
<dbReference type="AlphaFoldDB" id="A0A813ZVX8"/>
<keyword evidence="4 9" id="KW-0805">Transcription regulation</keyword>
<evidence type="ECO:0000256" key="7">
    <source>
        <dbReference type="ARBA" id="ARBA00023170"/>
    </source>
</evidence>
<evidence type="ECO:0000313" key="14">
    <source>
        <dbReference type="Proteomes" id="UP000663829"/>
    </source>
</evidence>
<keyword evidence="8 9" id="KW-0539">Nucleus</keyword>
<reference evidence="12" key="1">
    <citation type="submission" date="2021-02" db="EMBL/GenBank/DDBJ databases">
        <authorList>
            <person name="Nowell W R."/>
        </authorList>
    </citation>
    <scope>NUCLEOTIDE SEQUENCE</scope>
</reference>
<sequence>MLSFGHCIVYIEQKEQVLFLFMDAIDLHISSTSYPPFLQDFQSDPCQVCSEQSSGWHCGAVTCEACKKFFLRSINEEYLKYKCVRDKKCLITRSTRTQCQYCRYQKCIQVGMKINEENQNSKIEDIFKQIPCSCCTAPSSGIHFGAMTCEGCKGFFRRTMKERTSQRYTCLESNNCEINTSTRNICRACRFQKCINAGMSIEGSRIGRQSNLFKQKMLSMQKTGNIPSSLLNALTNNDYGMRTFGNNLRYNKTIDKSVSIVNMEEKLEPHVRSLISIIEEAYCNNIKEIPSCIDKMNIWDTCISQLEEYAKRIMNFSTEIPGFSTFAHSDHLLLIRSSVHSVILLCLCTQALQYHSQHLLYSRDYQRQSDQQYHLNLINNNNNNNQIDWNYFNAHESDLCERLQINFSVFFEIKRIMFHSIENELEHLELDDKELSLTLALLITSTVNSKLIDQKKIEQLQVDLFCALADYMDAKRGTNNKDYYVLTIQIPIIRRINSIIASSIYHLNSVCPQPFRIPKFFLQDDLLDQNRLEHNHDNFLF</sequence>
<dbReference type="GO" id="GO:0003700">
    <property type="term" value="F:DNA-binding transcription factor activity"/>
    <property type="evidence" value="ECO:0007669"/>
    <property type="project" value="InterPro"/>
</dbReference>
<comment type="subcellular location">
    <subcellularLocation>
        <location evidence="9">Nucleus</location>
    </subcellularLocation>
</comment>
<feature type="domain" description="NR LBD" evidence="11">
    <location>
        <begin position="270"/>
        <end position="526"/>
    </location>
</feature>
<dbReference type="Gene3D" id="3.30.50.10">
    <property type="entry name" value="Erythroid Transcription Factor GATA-1, subunit A"/>
    <property type="match status" value="2"/>
</dbReference>
<protein>
    <recommendedName>
        <fullName evidence="15">Nuclear receptor</fullName>
    </recommendedName>
</protein>
<evidence type="ECO:0000256" key="3">
    <source>
        <dbReference type="ARBA" id="ARBA00022833"/>
    </source>
</evidence>
<dbReference type="CDD" id="cd06916">
    <property type="entry name" value="NR_DBD_like"/>
    <property type="match status" value="1"/>
</dbReference>
<dbReference type="OrthoDB" id="5771769at2759"/>
<comment type="similarity">
    <text evidence="9">Belongs to the nuclear hormone receptor family.</text>
</comment>
<keyword evidence="5 9" id="KW-0238">DNA-binding</keyword>
<name>A0A813ZVX8_9BILA</name>
<dbReference type="SUPFAM" id="SSF48508">
    <property type="entry name" value="Nuclear receptor ligand-binding domain"/>
    <property type="match status" value="1"/>
</dbReference>
<evidence type="ECO:0000256" key="1">
    <source>
        <dbReference type="ARBA" id="ARBA00022723"/>
    </source>
</evidence>
<dbReference type="InterPro" id="IPR050200">
    <property type="entry name" value="Nuclear_hormone_rcpt_NR3"/>
</dbReference>
<dbReference type="InterPro" id="IPR001628">
    <property type="entry name" value="Znf_hrmn_rcpt"/>
</dbReference>